<name>A0ABR2FFA7_9ROSI</name>
<proteinExistence type="predicted"/>
<keyword evidence="2" id="KW-1185">Reference proteome</keyword>
<reference evidence="1 2" key="1">
    <citation type="journal article" date="2024" name="G3 (Bethesda)">
        <title>Genome assembly of Hibiscus sabdariffa L. provides insights into metabolisms of medicinal natural products.</title>
        <authorList>
            <person name="Kim T."/>
        </authorList>
    </citation>
    <scope>NUCLEOTIDE SEQUENCE [LARGE SCALE GENOMIC DNA]</scope>
    <source>
        <strain evidence="1">TK-2024</strain>
        <tissue evidence="1">Old leaves</tissue>
    </source>
</reference>
<evidence type="ECO:0000313" key="2">
    <source>
        <dbReference type="Proteomes" id="UP001472677"/>
    </source>
</evidence>
<accession>A0ABR2FFA7</accession>
<organism evidence="1 2">
    <name type="scientific">Hibiscus sabdariffa</name>
    <name type="common">roselle</name>
    <dbReference type="NCBI Taxonomy" id="183260"/>
    <lineage>
        <taxon>Eukaryota</taxon>
        <taxon>Viridiplantae</taxon>
        <taxon>Streptophyta</taxon>
        <taxon>Embryophyta</taxon>
        <taxon>Tracheophyta</taxon>
        <taxon>Spermatophyta</taxon>
        <taxon>Magnoliopsida</taxon>
        <taxon>eudicotyledons</taxon>
        <taxon>Gunneridae</taxon>
        <taxon>Pentapetalae</taxon>
        <taxon>rosids</taxon>
        <taxon>malvids</taxon>
        <taxon>Malvales</taxon>
        <taxon>Malvaceae</taxon>
        <taxon>Malvoideae</taxon>
        <taxon>Hibiscus</taxon>
    </lineage>
</organism>
<protein>
    <submittedName>
        <fullName evidence="1">Uncharacterized protein</fullName>
    </submittedName>
</protein>
<evidence type="ECO:0000313" key="1">
    <source>
        <dbReference type="EMBL" id="KAK8579575.1"/>
    </source>
</evidence>
<dbReference type="Proteomes" id="UP001472677">
    <property type="component" value="Unassembled WGS sequence"/>
</dbReference>
<dbReference type="EMBL" id="JBBPBM010000006">
    <property type="protein sequence ID" value="KAK8579575.1"/>
    <property type="molecule type" value="Genomic_DNA"/>
</dbReference>
<gene>
    <name evidence="1" type="ORF">V6N12_069894</name>
</gene>
<comment type="caution">
    <text evidence="1">The sequence shown here is derived from an EMBL/GenBank/DDBJ whole genome shotgun (WGS) entry which is preliminary data.</text>
</comment>
<sequence>MYLSWLQSDAQRHDPKSKEKLSAASDFGVFQFPSLHVPPGLTVRQAVSTVMGFENSRDFSLGAGHGVAPADVTESAGTRSEHTEIITTNSSQEIIATNGSQEVVAANGSKSVDVSSPLIHDLSIKACPDNSNVSPGVSQSYQVSPATAPAAPYSPTTSIAGPSALVPPLNHSLEPNDVSLEGVGSLSTADLVFNTTSPAKLV</sequence>